<dbReference type="SUPFAM" id="SSF53098">
    <property type="entry name" value="Ribonuclease H-like"/>
    <property type="match status" value="1"/>
</dbReference>
<keyword evidence="2" id="KW-1185">Reference proteome</keyword>
<evidence type="ECO:0008006" key="3">
    <source>
        <dbReference type="Google" id="ProtNLM"/>
    </source>
</evidence>
<comment type="caution">
    <text evidence="1">The sequence shown here is derived from an EMBL/GenBank/DDBJ whole genome shotgun (WGS) entry which is preliminary data.</text>
</comment>
<dbReference type="InterPro" id="IPR012337">
    <property type="entry name" value="RNaseH-like_sf"/>
</dbReference>
<dbReference type="EMBL" id="JAQOSO010000065">
    <property type="protein sequence ID" value="MDJ1174767.1"/>
    <property type="molecule type" value="Genomic_DNA"/>
</dbReference>
<protein>
    <recommendedName>
        <fullName evidence="3">Transposase</fullName>
    </recommendedName>
</protein>
<name>A0ABT7B6G8_9CYAN</name>
<sequence length="49" mass="6026">MTQWYALRWSVERFHYTLKSGALQVEKLQFDDVDLMMWTLWLMPSPFTQ</sequence>
<dbReference type="Gene3D" id="3.90.350.10">
    <property type="entry name" value="Transposase Inhibitor Protein From Tn5, Chain A, domain 1"/>
    <property type="match status" value="1"/>
</dbReference>
<gene>
    <name evidence="1" type="ORF">PMG25_11750</name>
</gene>
<reference evidence="1 2" key="1">
    <citation type="submission" date="2023-01" db="EMBL/GenBank/DDBJ databases">
        <title>Novel diversity within Roseofilum (Cyanobacteria; Desertifilaceae) from marine benthic mats with descriptions of four novel species.</title>
        <authorList>
            <person name="Wang Y."/>
            <person name="Berthold D.E."/>
            <person name="Hu J."/>
            <person name="Lefler F.W."/>
            <person name="Laughinghouse H.D. IV."/>
        </authorList>
    </citation>
    <scope>NUCLEOTIDE SEQUENCE [LARGE SCALE GENOMIC DNA]</scope>
    <source>
        <strain evidence="1 2">BLCC-M114</strain>
    </source>
</reference>
<organism evidence="1 2">
    <name type="scientific">Roseofilum capinflatum BLCC-M114</name>
    <dbReference type="NCBI Taxonomy" id="3022440"/>
    <lineage>
        <taxon>Bacteria</taxon>
        <taxon>Bacillati</taxon>
        <taxon>Cyanobacteriota</taxon>
        <taxon>Cyanophyceae</taxon>
        <taxon>Desertifilales</taxon>
        <taxon>Desertifilaceae</taxon>
        <taxon>Roseofilum</taxon>
        <taxon>Roseofilum capinflatum</taxon>
    </lineage>
</organism>
<dbReference type="RefSeq" id="WP_283767087.1">
    <property type="nucleotide sequence ID" value="NZ_JAQOSO010000065.1"/>
</dbReference>
<evidence type="ECO:0000313" key="2">
    <source>
        <dbReference type="Proteomes" id="UP001235849"/>
    </source>
</evidence>
<proteinExistence type="predicted"/>
<dbReference type="Proteomes" id="UP001235849">
    <property type="component" value="Unassembled WGS sequence"/>
</dbReference>
<evidence type="ECO:0000313" key="1">
    <source>
        <dbReference type="EMBL" id="MDJ1174767.1"/>
    </source>
</evidence>
<accession>A0ABT7B6G8</accession>